<dbReference type="RefSeq" id="YP_010113744.1">
    <property type="nucleotide sequence ID" value="NC_055908.1"/>
</dbReference>
<dbReference type="Proteomes" id="UP000593635">
    <property type="component" value="Segment"/>
</dbReference>
<evidence type="ECO:0000313" key="1">
    <source>
        <dbReference type="EMBL" id="QOR56263.1"/>
    </source>
</evidence>
<evidence type="ECO:0000313" key="2">
    <source>
        <dbReference type="Proteomes" id="UP000593635"/>
    </source>
</evidence>
<protein>
    <submittedName>
        <fullName evidence="1">Uncharacterized protein</fullName>
    </submittedName>
</protein>
<dbReference type="GeneID" id="65132282"/>
<name>A0A7M1RPC6_9CAUD</name>
<dbReference type="EMBL" id="MW012634">
    <property type="protein sequence ID" value="QOR56263.1"/>
    <property type="molecule type" value="Genomic_DNA"/>
</dbReference>
<organism evidence="1 2">
    <name type="scientific">Bacillus phage DLc1</name>
    <dbReference type="NCBI Taxonomy" id="2777318"/>
    <lineage>
        <taxon>Viruses</taxon>
        <taxon>Duplodnaviria</taxon>
        <taxon>Heunggongvirae</taxon>
        <taxon>Uroviricota</taxon>
        <taxon>Caudoviricetes</taxon>
        <taxon>Salasmaviridae</taxon>
        <taxon>Huangshavirus</taxon>
        <taxon>Huangshavirus dlcuna</taxon>
    </lineage>
</organism>
<proteinExistence type="predicted"/>
<keyword evidence="2" id="KW-1185">Reference proteome</keyword>
<reference evidence="1 2" key="1">
    <citation type="submission" date="2020-09" db="EMBL/GenBank/DDBJ databases">
        <authorList>
            <person name="Li C."/>
            <person name="Ding Y."/>
            <person name="Wu Q."/>
        </authorList>
    </citation>
    <scope>NUCLEOTIDE SEQUENCE [LARGE SCALE GENOMIC DNA]</scope>
</reference>
<dbReference type="KEGG" id="vg:65132282"/>
<sequence length="66" mass="7876">MKELDWYNVAVLGGMYVEEIILPYNEWAFQFTKDIKRAKKLNEGHILQIRKHLSEAEIRMVKVELV</sequence>
<accession>A0A7M1RPC6</accession>